<name>A0ACB9M302_BAUVA</name>
<evidence type="ECO:0000313" key="1">
    <source>
        <dbReference type="EMBL" id="KAI4317951.1"/>
    </source>
</evidence>
<proteinExistence type="predicted"/>
<comment type="caution">
    <text evidence="1">The sequence shown here is derived from an EMBL/GenBank/DDBJ whole genome shotgun (WGS) entry which is preliminary data.</text>
</comment>
<protein>
    <submittedName>
        <fullName evidence="1">Uncharacterized protein</fullName>
    </submittedName>
</protein>
<evidence type="ECO:0000313" key="2">
    <source>
        <dbReference type="Proteomes" id="UP000828941"/>
    </source>
</evidence>
<sequence length="268" mass="30351">MTNEQIREKVYETHMSQNENYDVESLLIIVANIIKHSNQIVGTDPPTDIKDLDKPFPDNLTLPCSKIKKIGYQMTRHPARDSEHAQQKTMRILHRLENCNWGTKATITLAAFAVEYGNLLHLAEMKAITDASLGKLLAQLQNHWLQGIETKREALAELNKLVNMVLQATQQIIKLEEWCNISTAETMKSLAEEAKKDIPVYVYWIIIATVVCSTHIDYLKGDSEDKLELSQFDQKLSSVLTNLKATVTQIETEGIRVVCEAIKSCCII</sequence>
<accession>A0ACB9M302</accession>
<organism evidence="1 2">
    <name type="scientific">Bauhinia variegata</name>
    <name type="common">Purple orchid tree</name>
    <name type="synonym">Phanera variegata</name>
    <dbReference type="NCBI Taxonomy" id="167791"/>
    <lineage>
        <taxon>Eukaryota</taxon>
        <taxon>Viridiplantae</taxon>
        <taxon>Streptophyta</taxon>
        <taxon>Embryophyta</taxon>
        <taxon>Tracheophyta</taxon>
        <taxon>Spermatophyta</taxon>
        <taxon>Magnoliopsida</taxon>
        <taxon>eudicotyledons</taxon>
        <taxon>Gunneridae</taxon>
        <taxon>Pentapetalae</taxon>
        <taxon>rosids</taxon>
        <taxon>fabids</taxon>
        <taxon>Fabales</taxon>
        <taxon>Fabaceae</taxon>
        <taxon>Cercidoideae</taxon>
        <taxon>Cercideae</taxon>
        <taxon>Bauhiniinae</taxon>
        <taxon>Bauhinia</taxon>
    </lineage>
</organism>
<keyword evidence="2" id="KW-1185">Reference proteome</keyword>
<reference evidence="1 2" key="1">
    <citation type="journal article" date="2022" name="DNA Res.">
        <title>Chromosomal-level genome assembly of the orchid tree Bauhinia variegata (Leguminosae; Cercidoideae) supports the allotetraploid origin hypothesis of Bauhinia.</title>
        <authorList>
            <person name="Zhong Y."/>
            <person name="Chen Y."/>
            <person name="Zheng D."/>
            <person name="Pang J."/>
            <person name="Liu Y."/>
            <person name="Luo S."/>
            <person name="Meng S."/>
            <person name="Qian L."/>
            <person name="Wei D."/>
            <person name="Dai S."/>
            <person name="Zhou R."/>
        </authorList>
    </citation>
    <scope>NUCLEOTIDE SEQUENCE [LARGE SCALE GENOMIC DNA]</scope>
    <source>
        <strain evidence="1">BV-YZ2020</strain>
    </source>
</reference>
<gene>
    <name evidence="1" type="ORF">L6164_025772</name>
</gene>
<dbReference type="Proteomes" id="UP000828941">
    <property type="component" value="Chromosome 10"/>
</dbReference>
<dbReference type="EMBL" id="CM039435">
    <property type="protein sequence ID" value="KAI4317951.1"/>
    <property type="molecule type" value="Genomic_DNA"/>
</dbReference>